<dbReference type="SUPFAM" id="SSF109604">
    <property type="entry name" value="HD-domain/PDEase-like"/>
    <property type="match status" value="1"/>
</dbReference>
<keyword evidence="1" id="KW-0597">Phosphoprotein</keyword>
<dbReference type="InterPro" id="IPR003607">
    <property type="entry name" value="HD/PDEase_dom"/>
</dbReference>
<gene>
    <name evidence="2" type="ORF">CBW21_08490</name>
</gene>
<dbReference type="InterPro" id="IPR011006">
    <property type="entry name" value="CheY-like_superfamily"/>
</dbReference>
<name>A0A202BB65_CHRVL</name>
<dbReference type="Gene3D" id="3.40.50.2300">
    <property type="match status" value="1"/>
</dbReference>
<accession>A0A202BB65</accession>
<dbReference type="InterPro" id="IPR001789">
    <property type="entry name" value="Sig_transdc_resp-reg_receiver"/>
</dbReference>
<dbReference type="PROSITE" id="PS51832">
    <property type="entry name" value="HD_GYP"/>
    <property type="match status" value="1"/>
</dbReference>
<dbReference type="InterPro" id="IPR037522">
    <property type="entry name" value="HD_GYP_dom"/>
</dbReference>
<dbReference type="EMBL" id="NHOO01000006">
    <property type="protein sequence ID" value="OVE48590.1"/>
    <property type="molecule type" value="Genomic_DNA"/>
</dbReference>
<dbReference type="SMART" id="SM00471">
    <property type="entry name" value="HDc"/>
    <property type="match status" value="1"/>
</dbReference>
<dbReference type="CDD" id="cd00077">
    <property type="entry name" value="HDc"/>
    <property type="match status" value="1"/>
</dbReference>
<dbReference type="GO" id="GO:0008081">
    <property type="term" value="F:phosphoric diester hydrolase activity"/>
    <property type="evidence" value="ECO:0007669"/>
    <property type="project" value="UniProtKB-ARBA"/>
</dbReference>
<dbReference type="InterPro" id="IPR052020">
    <property type="entry name" value="Cyclic_di-GMP/3'3'-cGAMP_PDE"/>
</dbReference>
<sequence>MDNQSDTRPTILVVDDTPDNLALINDLLHRDYRVKVATGGAKALRIVAAGEPDLILLDVLMPDMDGYEVLRRLRASRADFDVPVIFLTAMQEAEEETAGLQLGAADYIHKPINPGILMARVRNQLDVKAARDILKNQNDYLEEEVRRRTRETETVQNVAIWALASLAETRDNETGNHIKRTQSYVKLLAEQLSGHPRFDQYLTERNIDMICKSAPLHDIGKVGIPDHILLKAGKLTDDEFAIMKQHAALGRDAIVAAERQLGLEVAFLKFAKEIACSHHEKWDGSGYPFGLKGDEIPVAGRLMALADVYDALINRRIYKPPMPHAQAKDVIVAGRGTHFDPDVVDAFLAVEQAFVEVALAYADAEEHAGQH</sequence>
<comment type="caution">
    <text evidence="2">The sequence shown here is derived from an EMBL/GenBank/DDBJ whole genome shotgun (WGS) entry which is preliminary data.</text>
</comment>
<protein>
    <submittedName>
        <fullName evidence="2">Two-component system response regulator</fullName>
    </submittedName>
</protein>
<dbReference type="Pfam" id="PF00072">
    <property type="entry name" value="Response_reg"/>
    <property type="match status" value="1"/>
</dbReference>
<dbReference type="PANTHER" id="PTHR45228">
    <property type="entry name" value="CYCLIC DI-GMP PHOSPHODIESTERASE TM_0186-RELATED"/>
    <property type="match status" value="1"/>
</dbReference>
<dbReference type="PANTHER" id="PTHR45228:SF5">
    <property type="entry name" value="CYCLIC DI-GMP PHOSPHODIESTERASE VC_1348-RELATED"/>
    <property type="match status" value="1"/>
</dbReference>
<proteinExistence type="predicted"/>
<organism evidence="2 3">
    <name type="scientific">Chromobacterium violaceum</name>
    <dbReference type="NCBI Taxonomy" id="536"/>
    <lineage>
        <taxon>Bacteria</taxon>
        <taxon>Pseudomonadati</taxon>
        <taxon>Pseudomonadota</taxon>
        <taxon>Betaproteobacteria</taxon>
        <taxon>Neisseriales</taxon>
        <taxon>Chromobacteriaceae</taxon>
        <taxon>Chromobacterium</taxon>
    </lineage>
</organism>
<dbReference type="RefSeq" id="WP_043595498.1">
    <property type="nucleotide sequence ID" value="NZ_CP050992.1"/>
</dbReference>
<dbReference type="SMART" id="SM00448">
    <property type="entry name" value="REC"/>
    <property type="match status" value="1"/>
</dbReference>
<dbReference type="SUPFAM" id="SSF52172">
    <property type="entry name" value="CheY-like"/>
    <property type="match status" value="1"/>
</dbReference>
<evidence type="ECO:0000256" key="1">
    <source>
        <dbReference type="PROSITE-ProRule" id="PRU00169"/>
    </source>
</evidence>
<dbReference type="Gene3D" id="1.10.3210.10">
    <property type="entry name" value="Hypothetical protein af1432"/>
    <property type="match status" value="1"/>
</dbReference>
<evidence type="ECO:0000313" key="2">
    <source>
        <dbReference type="EMBL" id="OVE48590.1"/>
    </source>
</evidence>
<reference evidence="2 3" key="1">
    <citation type="submission" date="2017-05" db="EMBL/GenBank/DDBJ databases">
        <title>Chromobacterium violaceum GHPS1 isolated from Hydrocarbon polluted soil in French Guiana display an awesome secondary metabolite arsenal and a battery of drug and heavy-metal-resistance and detoxification of xenobiotics proteins.</title>
        <authorList>
            <person name="Belbahri L."/>
        </authorList>
    </citation>
    <scope>NUCLEOTIDE SEQUENCE [LARGE SCALE GENOMIC DNA]</scope>
    <source>
        <strain evidence="2 3">GHPS1</strain>
    </source>
</reference>
<dbReference type="PROSITE" id="PS50110">
    <property type="entry name" value="RESPONSE_REGULATORY"/>
    <property type="match status" value="1"/>
</dbReference>
<feature type="modified residue" description="4-aspartylphosphate" evidence="1">
    <location>
        <position position="58"/>
    </location>
</feature>
<dbReference type="AlphaFoldDB" id="A0A202BB65"/>
<evidence type="ECO:0000313" key="3">
    <source>
        <dbReference type="Proteomes" id="UP000196342"/>
    </source>
</evidence>
<dbReference type="Proteomes" id="UP000196342">
    <property type="component" value="Unassembled WGS sequence"/>
</dbReference>
<dbReference type="GO" id="GO:0000160">
    <property type="term" value="P:phosphorelay signal transduction system"/>
    <property type="evidence" value="ECO:0007669"/>
    <property type="project" value="InterPro"/>
</dbReference>
<dbReference type="Pfam" id="PF13487">
    <property type="entry name" value="HD_5"/>
    <property type="match status" value="1"/>
</dbReference>
<keyword evidence="3" id="KW-1185">Reference proteome</keyword>